<protein>
    <recommendedName>
        <fullName evidence="9">mRNA export factor GLE1</fullName>
    </recommendedName>
    <alternativeName>
        <fullName evidence="10">Nucleoporin GLE1</fullName>
    </alternativeName>
</protein>
<dbReference type="AlphaFoldDB" id="A0A7S9KPL0"/>
<feature type="compositionally biased region" description="Polar residues" evidence="11">
    <location>
        <begin position="139"/>
        <end position="168"/>
    </location>
</feature>
<evidence type="ECO:0000256" key="4">
    <source>
        <dbReference type="ARBA" id="ARBA00022816"/>
    </source>
</evidence>
<dbReference type="GO" id="GO:0015031">
    <property type="term" value="P:protein transport"/>
    <property type="evidence" value="ECO:0007669"/>
    <property type="project" value="UniProtKB-KW"/>
</dbReference>
<dbReference type="PANTHER" id="PTHR12960:SF0">
    <property type="entry name" value="MRNA EXPORT FACTOR GLE1"/>
    <property type="match status" value="1"/>
</dbReference>
<feature type="region of interest" description="Disordered" evidence="11">
    <location>
        <begin position="91"/>
        <end position="222"/>
    </location>
</feature>
<feature type="compositionally biased region" description="Polar residues" evidence="11">
    <location>
        <begin position="210"/>
        <end position="222"/>
    </location>
</feature>
<name>A0A7S9KPL0_EPIFF</name>
<comment type="similarity">
    <text evidence="2">Belongs to the GLE1 family.</text>
</comment>
<dbReference type="EMBL" id="CP031386">
    <property type="protein sequence ID" value="QPG96798.1"/>
    <property type="molecule type" value="Genomic_DNA"/>
</dbReference>
<keyword evidence="6" id="KW-0811">Translocation</keyword>
<evidence type="ECO:0000256" key="9">
    <source>
        <dbReference type="ARBA" id="ARBA00026227"/>
    </source>
</evidence>
<dbReference type="InterPro" id="IPR038506">
    <property type="entry name" value="GLE1-like_sf"/>
</dbReference>
<evidence type="ECO:0000256" key="5">
    <source>
        <dbReference type="ARBA" id="ARBA00022927"/>
    </source>
</evidence>
<keyword evidence="4" id="KW-0509">mRNA transport</keyword>
<evidence type="ECO:0000313" key="12">
    <source>
        <dbReference type="EMBL" id="QPG96798.1"/>
    </source>
</evidence>
<evidence type="ECO:0000256" key="2">
    <source>
        <dbReference type="ARBA" id="ARBA00011056"/>
    </source>
</evidence>
<comment type="subcellular location">
    <subcellularLocation>
        <location evidence="1">Nucleus</location>
        <location evidence="1">Nuclear pore complex</location>
    </subcellularLocation>
</comment>
<feature type="region of interest" description="Disordered" evidence="11">
    <location>
        <begin position="1"/>
        <end position="23"/>
    </location>
</feature>
<proteinExistence type="inferred from homology"/>
<dbReference type="Pfam" id="PF07817">
    <property type="entry name" value="GLE1"/>
    <property type="match status" value="1"/>
</dbReference>
<evidence type="ECO:0000256" key="6">
    <source>
        <dbReference type="ARBA" id="ARBA00023010"/>
    </source>
</evidence>
<gene>
    <name evidence="12" type="ORF">C2857_005286</name>
</gene>
<keyword evidence="3" id="KW-0813">Transport</keyword>
<feature type="compositionally biased region" description="Low complexity" evidence="11">
    <location>
        <begin position="1"/>
        <end position="16"/>
    </location>
</feature>
<keyword evidence="13" id="KW-1185">Reference proteome</keyword>
<evidence type="ECO:0000256" key="3">
    <source>
        <dbReference type="ARBA" id="ARBA00022448"/>
    </source>
</evidence>
<evidence type="ECO:0000256" key="10">
    <source>
        <dbReference type="ARBA" id="ARBA00029983"/>
    </source>
</evidence>
<feature type="compositionally biased region" description="Basic and acidic residues" evidence="11">
    <location>
        <begin position="109"/>
        <end position="138"/>
    </location>
</feature>
<evidence type="ECO:0000313" key="13">
    <source>
        <dbReference type="Proteomes" id="UP000594364"/>
    </source>
</evidence>
<dbReference type="GO" id="GO:0016973">
    <property type="term" value="P:poly(A)+ mRNA export from nucleus"/>
    <property type="evidence" value="ECO:0007669"/>
    <property type="project" value="InterPro"/>
</dbReference>
<dbReference type="GO" id="GO:0000822">
    <property type="term" value="F:inositol hexakisphosphate binding"/>
    <property type="evidence" value="ECO:0007669"/>
    <property type="project" value="TreeGrafter"/>
</dbReference>
<evidence type="ECO:0000256" key="7">
    <source>
        <dbReference type="ARBA" id="ARBA00023132"/>
    </source>
</evidence>
<evidence type="ECO:0000256" key="1">
    <source>
        <dbReference type="ARBA" id="ARBA00004567"/>
    </source>
</evidence>
<dbReference type="GO" id="GO:0005543">
    <property type="term" value="F:phospholipid binding"/>
    <property type="evidence" value="ECO:0007669"/>
    <property type="project" value="TreeGrafter"/>
</dbReference>
<dbReference type="Proteomes" id="UP000594364">
    <property type="component" value="Chromosome 2"/>
</dbReference>
<dbReference type="GO" id="GO:0005737">
    <property type="term" value="C:cytoplasm"/>
    <property type="evidence" value="ECO:0007669"/>
    <property type="project" value="TreeGrafter"/>
</dbReference>
<evidence type="ECO:0000256" key="8">
    <source>
        <dbReference type="ARBA" id="ARBA00023242"/>
    </source>
</evidence>
<feature type="compositionally biased region" description="Low complexity" evidence="11">
    <location>
        <begin position="177"/>
        <end position="190"/>
    </location>
</feature>
<evidence type="ECO:0000256" key="11">
    <source>
        <dbReference type="SAM" id="MobiDB-lite"/>
    </source>
</evidence>
<keyword evidence="8" id="KW-0539">Nucleus</keyword>
<dbReference type="InterPro" id="IPR012476">
    <property type="entry name" value="GLE1"/>
</dbReference>
<sequence length="542" mass="59483">MTNSSPLRRSQLLSSPDRGHVSSFLLDDRNTELTHRDALAAAQAEHDRVRETALRVFDLYNLKEERNRILEQERREQERLKAEAEIAAEEKRLQELRAKSIPRPPPPKPEPEPVKPVEKQAEEKKPAPVLPEAKDSEAPSRTQFKAQQPNASLQQPNGPFANLCQQAKSGPVGTVGQKQDQPQQSPAPDQNKPSPAMPSVAPTQRPEFASSVQPSQQKSSLDPLSDRYIQIHQALKQLRKDLATESKVAGSPLKGSVGFIRRELRVTIGQLTGDRGANVHVTSQIMALLRQSLDGQLPSPMVDGSQFVATPRQPSTEDVPNNGPTIPSLFVYSINIIAKGIIGQFINECKANPKAADPIGVFTAQVFSHKDFSWRGQSLMDILLAKFRVACPVLFGSRGNDKSDMGKQALGWKRDGPSSWVEEHKHHDIMAGLGTGFASISLRDFSKASKANPYPPTNYWKAFACIVNSPPNEISDTQLVVLRFMINGYEQRFLNFYGNAAVVALRLALVEFPKKAPANSSSAGSLRALGETLRSVGGLALA</sequence>
<reference evidence="12 13" key="1">
    <citation type="journal article" date="2018" name="PLoS Genet.">
        <title>Repeat elements organise 3D genome structure and mediate transcription in the filamentous fungus Epichloe festucae.</title>
        <authorList>
            <person name="Winter D.J."/>
            <person name="Ganley A.R.D."/>
            <person name="Young C.A."/>
            <person name="Liachko I."/>
            <person name="Schardl C.L."/>
            <person name="Dupont P.Y."/>
            <person name="Berry D."/>
            <person name="Ram A."/>
            <person name="Scott B."/>
            <person name="Cox M.P."/>
        </authorList>
    </citation>
    <scope>NUCLEOTIDE SEQUENCE [LARGE SCALE GENOMIC DNA]</scope>
    <source>
        <strain evidence="12 13">Fl1</strain>
    </source>
</reference>
<dbReference type="PANTHER" id="PTHR12960">
    <property type="entry name" value="GLE-1-RELATED"/>
    <property type="match status" value="1"/>
</dbReference>
<keyword evidence="7" id="KW-0906">Nuclear pore complex</keyword>
<dbReference type="OrthoDB" id="420884at2759"/>
<dbReference type="Gene3D" id="1.25.40.510">
    <property type="entry name" value="GLE1-like"/>
    <property type="match status" value="1"/>
</dbReference>
<dbReference type="GO" id="GO:0031369">
    <property type="term" value="F:translation initiation factor binding"/>
    <property type="evidence" value="ECO:0007669"/>
    <property type="project" value="TreeGrafter"/>
</dbReference>
<keyword evidence="5" id="KW-0653">Protein transport</keyword>
<dbReference type="GO" id="GO:0044614">
    <property type="term" value="C:nuclear pore cytoplasmic filaments"/>
    <property type="evidence" value="ECO:0007669"/>
    <property type="project" value="TreeGrafter"/>
</dbReference>
<accession>A0A7S9KPL0</accession>
<organism evidence="12 13">
    <name type="scientific">Epichloe festucae (strain Fl1)</name>
    <dbReference type="NCBI Taxonomy" id="877507"/>
    <lineage>
        <taxon>Eukaryota</taxon>
        <taxon>Fungi</taxon>
        <taxon>Dikarya</taxon>
        <taxon>Ascomycota</taxon>
        <taxon>Pezizomycotina</taxon>
        <taxon>Sordariomycetes</taxon>
        <taxon>Hypocreomycetidae</taxon>
        <taxon>Hypocreales</taxon>
        <taxon>Clavicipitaceae</taxon>
        <taxon>Epichloe</taxon>
    </lineage>
</organism>